<comment type="function">
    <text evidence="3">Component of the proteasome, a multicatalytic proteinase complex which is characterized by its ability to cleave peptides with Arg, Phe, Tyr, Leu, and Glu adjacent to the leaving group at neutral or slightly basic pH. The proteasome has an ATP-dependent proteolytic activity.</text>
</comment>
<keyword evidence="3" id="KW-0539">Nucleus</keyword>
<dbReference type="Pfam" id="PF00227">
    <property type="entry name" value="Proteasome"/>
    <property type="match status" value="1"/>
</dbReference>
<dbReference type="EMBL" id="JAQMWT010000200">
    <property type="protein sequence ID" value="KAJ8607693.1"/>
    <property type="molecule type" value="Genomic_DNA"/>
</dbReference>
<keyword evidence="1 3" id="KW-0963">Cytoplasm</keyword>
<comment type="caution">
    <text evidence="4">The sequence shown here is derived from an EMBL/GenBank/DDBJ whole genome shotgun (WGS) entry which is preliminary data.</text>
</comment>
<evidence type="ECO:0000256" key="1">
    <source>
        <dbReference type="ARBA" id="ARBA00022490"/>
    </source>
</evidence>
<dbReference type="InterPro" id="IPR016050">
    <property type="entry name" value="Proteasome_bsu_CS"/>
</dbReference>
<dbReference type="GO" id="GO:0005839">
    <property type="term" value="C:proteasome core complex"/>
    <property type="evidence" value="ECO:0007669"/>
    <property type="project" value="InterPro"/>
</dbReference>
<dbReference type="PANTHER" id="PTHR32194:SF2">
    <property type="entry name" value="PROTEASOME SUBUNIT BETA TYPE-1"/>
    <property type="match status" value="1"/>
</dbReference>
<name>A0AAD7XRM8_9STRA</name>
<keyword evidence="2 3" id="KW-0647">Proteasome</keyword>
<dbReference type="InterPro" id="IPR023333">
    <property type="entry name" value="Proteasome_suB-type"/>
</dbReference>
<dbReference type="PROSITE" id="PS51476">
    <property type="entry name" value="PROTEASOME_BETA_2"/>
    <property type="match status" value="1"/>
</dbReference>
<evidence type="ECO:0000256" key="2">
    <source>
        <dbReference type="ARBA" id="ARBA00022942"/>
    </source>
</evidence>
<comment type="subunit">
    <text evidence="3">Component of the proteasome complex.</text>
</comment>
<evidence type="ECO:0000256" key="3">
    <source>
        <dbReference type="RuleBase" id="RU004203"/>
    </source>
</evidence>
<dbReference type="InterPro" id="IPR029055">
    <property type="entry name" value="Ntn_hydrolases_N"/>
</dbReference>
<dbReference type="InterPro" id="IPR001353">
    <property type="entry name" value="Proteasome_sua/b"/>
</dbReference>
<accession>A0AAD7XRM8</accession>
<evidence type="ECO:0000313" key="4">
    <source>
        <dbReference type="EMBL" id="KAJ8607693.1"/>
    </source>
</evidence>
<dbReference type="GO" id="GO:0005634">
    <property type="term" value="C:nucleus"/>
    <property type="evidence" value="ECO:0007669"/>
    <property type="project" value="UniProtKB-SubCell"/>
</dbReference>
<dbReference type="PROSITE" id="PS00854">
    <property type="entry name" value="PROTEASOME_BETA_1"/>
    <property type="match status" value="1"/>
</dbReference>
<organism evidence="4 5">
    <name type="scientific">Chrysophaeum taylorii</name>
    <dbReference type="NCBI Taxonomy" id="2483200"/>
    <lineage>
        <taxon>Eukaryota</taxon>
        <taxon>Sar</taxon>
        <taxon>Stramenopiles</taxon>
        <taxon>Ochrophyta</taxon>
        <taxon>Pelagophyceae</taxon>
        <taxon>Pelagomonadales</taxon>
        <taxon>Pelagomonadaceae</taxon>
        <taxon>Chrysophaeum</taxon>
    </lineage>
</organism>
<keyword evidence="5" id="KW-1185">Reference proteome</keyword>
<dbReference type="GO" id="GO:0005737">
    <property type="term" value="C:cytoplasm"/>
    <property type="evidence" value="ECO:0007669"/>
    <property type="project" value="UniProtKB-SubCell"/>
</dbReference>
<dbReference type="SUPFAM" id="SSF56235">
    <property type="entry name" value="N-terminal nucleophile aminohydrolases (Ntn hydrolases)"/>
    <property type="match status" value="1"/>
</dbReference>
<protein>
    <recommendedName>
        <fullName evidence="3">Proteasome subunit beta</fullName>
    </recommendedName>
</protein>
<gene>
    <name evidence="4" type="ORF">CTAYLR_007300</name>
</gene>
<dbReference type="AlphaFoldDB" id="A0AAD7XRM8"/>
<dbReference type="PANTHER" id="PTHR32194">
    <property type="entry name" value="METALLOPROTEASE TLDD"/>
    <property type="match status" value="1"/>
</dbReference>
<reference evidence="4" key="1">
    <citation type="submission" date="2023-01" db="EMBL/GenBank/DDBJ databases">
        <title>Metagenome sequencing of chrysophaentin producing Chrysophaeum taylorii.</title>
        <authorList>
            <person name="Davison J."/>
            <person name="Bewley C."/>
        </authorList>
    </citation>
    <scope>NUCLEOTIDE SEQUENCE</scope>
    <source>
        <strain evidence="4">NIES-1699</strain>
    </source>
</reference>
<comment type="subcellular location">
    <subcellularLocation>
        <location evidence="3">Cytoplasm</location>
    </subcellularLocation>
    <subcellularLocation>
        <location evidence="3">Nucleus</location>
    </subcellularLocation>
</comment>
<dbReference type="Gene3D" id="3.60.20.10">
    <property type="entry name" value="Glutamine Phosphoribosylpyrophosphate, subunit 1, domain 1"/>
    <property type="match status" value="1"/>
</dbReference>
<dbReference type="GO" id="GO:0051603">
    <property type="term" value="P:proteolysis involved in protein catabolic process"/>
    <property type="evidence" value="ECO:0007669"/>
    <property type="project" value="InterPro"/>
</dbReference>
<dbReference type="Proteomes" id="UP001230188">
    <property type="component" value="Unassembled WGS sequence"/>
</dbReference>
<evidence type="ECO:0000313" key="5">
    <source>
        <dbReference type="Proteomes" id="UP001230188"/>
    </source>
</evidence>
<comment type="similarity">
    <text evidence="3">Belongs to the peptidase T1B family.</text>
</comment>
<sequence>MIRGTAGVVAEPTSSFLAAAAPALPKKEHAFSPYDFNGGTTLAIAGPGFAVIAADTRMSTGYSILSRNISKLHQLGDRTILGAAGCQTDVVALVNTLTTRHRMYKHQTGKAMGTTATAQLLSNTLYFKRFFPYYAFNVLAGLDAEGKGAVYSYDAVGSFERVPFSATGSGQSYVIPLLDNILAHKNRLDPKPPLTPELAVQIAKEAFLPSLPRTR</sequence>
<proteinExistence type="inferred from homology"/>